<keyword evidence="4" id="KW-1185">Reference proteome</keyword>
<sequence length="351" mass="37248">MAAASATGGIPQSPAPAGRRRGGTLRGRLALPAIVLAALSAGLLAAGPARAQEDSGPARAGARDWVTALPRRPLPVRAWPSGKKVAVAFVLYVEVWGFGHGPAFRPDMAGRDPDVVDEAFRHYAIDWGLARVGRVFRQQAVPLTLALNALFPATYPEAWRELRASVPDAPVLGHGLNNTTQLLPLGRGLAAQEAYIRRTLDLIEHDTGSRPTGWSSPSVFPNADTFTASAAAGIRYTLDGMDSDILTRLETPSGPLLQIPYPAVTVDMGQYLSRAKEPADLARLWIDYVTELADEAARDPARPATVVAIGLHPFVKGTPSGAAALRRVLAALTALDAVWLTDTRAIFEAAP</sequence>
<dbReference type="PANTHER" id="PTHR43123">
    <property type="entry name" value="POLYSACCHARIDE DEACETYLASE-RELATED"/>
    <property type="match status" value="1"/>
</dbReference>
<proteinExistence type="predicted"/>
<evidence type="ECO:0008006" key="5">
    <source>
        <dbReference type="Google" id="ProtNLM"/>
    </source>
</evidence>
<name>A0ABQ4QUZ2_9HYPH</name>
<feature type="region of interest" description="Disordered" evidence="1">
    <location>
        <begin position="1"/>
        <end position="22"/>
    </location>
</feature>
<reference evidence="3" key="1">
    <citation type="journal article" date="2021" name="Front. Microbiol.">
        <title>Comprehensive Comparative Genomics and Phenotyping of Methylobacterium Species.</title>
        <authorList>
            <person name="Alessa O."/>
            <person name="Ogura Y."/>
            <person name="Fujitani Y."/>
            <person name="Takami H."/>
            <person name="Hayashi T."/>
            <person name="Sahin N."/>
            <person name="Tani A."/>
        </authorList>
    </citation>
    <scope>NUCLEOTIDE SEQUENCE</scope>
    <source>
        <strain evidence="3">KCTC 52305</strain>
    </source>
</reference>
<accession>A0ABQ4QUZ2</accession>
<keyword evidence="2" id="KW-1133">Transmembrane helix</keyword>
<gene>
    <name evidence="3" type="ORF">OPKNFCMD_1762</name>
</gene>
<evidence type="ECO:0000313" key="4">
    <source>
        <dbReference type="Proteomes" id="UP001055167"/>
    </source>
</evidence>
<dbReference type="Proteomes" id="UP001055167">
    <property type="component" value="Unassembled WGS sequence"/>
</dbReference>
<feature type="transmembrane region" description="Helical" evidence="2">
    <location>
        <begin position="29"/>
        <end position="49"/>
    </location>
</feature>
<dbReference type="PANTHER" id="PTHR43123:SF4">
    <property type="entry name" value="POLYSACCHARIDE DEACETYLASE"/>
    <property type="match status" value="1"/>
</dbReference>
<evidence type="ECO:0000313" key="3">
    <source>
        <dbReference type="EMBL" id="GJD49034.1"/>
    </source>
</evidence>
<evidence type="ECO:0000256" key="1">
    <source>
        <dbReference type="SAM" id="MobiDB-lite"/>
    </source>
</evidence>
<dbReference type="RefSeq" id="WP_203236423.1">
    <property type="nucleotide sequence ID" value="NZ_BPQH01000004.1"/>
</dbReference>
<dbReference type="SUPFAM" id="SSF88713">
    <property type="entry name" value="Glycoside hydrolase/deacetylase"/>
    <property type="match status" value="1"/>
</dbReference>
<protein>
    <recommendedName>
        <fullName evidence="5">Polysaccharide deacetylase</fullName>
    </recommendedName>
</protein>
<comment type="caution">
    <text evidence="3">The sequence shown here is derived from an EMBL/GenBank/DDBJ whole genome shotgun (WGS) entry which is preliminary data.</text>
</comment>
<keyword evidence="2" id="KW-0472">Membrane</keyword>
<evidence type="ECO:0000256" key="2">
    <source>
        <dbReference type="SAM" id="Phobius"/>
    </source>
</evidence>
<dbReference type="InterPro" id="IPR011330">
    <property type="entry name" value="Glyco_hydro/deAcase_b/a-brl"/>
</dbReference>
<dbReference type="Gene3D" id="3.20.20.370">
    <property type="entry name" value="Glycoside hydrolase/deacetylase"/>
    <property type="match status" value="1"/>
</dbReference>
<organism evidence="3 4">
    <name type="scientific">Methylobacterium crusticola</name>
    <dbReference type="NCBI Taxonomy" id="1697972"/>
    <lineage>
        <taxon>Bacteria</taxon>
        <taxon>Pseudomonadati</taxon>
        <taxon>Pseudomonadota</taxon>
        <taxon>Alphaproteobacteria</taxon>
        <taxon>Hyphomicrobiales</taxon>
        <taxon>Methylobacteriaceae</taxon>
        <taxon>Methylobacterium</taxon>
    </lineage>
</organism>
<keyword evidence="2" id="KW-0812">Transmembrane</keyword>
<reference evidence="3" key="2">
    <citation type="submission" date="2021-08" db="EMBL/GenBank/DDBJ databases">
        <authorList>
            <person name="Tani A."/>
            <person name="Ola A."/>
            <person name="Ogura Y."/>
            <person name="Katsura K."/>
            <person name="Hayashi T."/>
        </authorList>
    </citation>
    <scope>NUCLEOTIDE SEQUENCE</scope>
    <source>
        <strain evidence="3">KCTC 52305</strain>
    </source>
</reference>
<dbReference type="EMBL" id="BPQH01000004">
    <property type="protein sequence ID" value="GJD49034.1"/>
    <property type="molecule type" value="Genomic_DNA"/>
</dbReference>